<evidence type="ECO:0000313" key="3">
    <source>
        <dbReference type="Proteomes" id="UP000440578"/>
    </source>
</evidence>
<evidence type="ECO:0000256" key="1">
    <source>
        <dbReference type="SAM" id="MobiDB-lite"/>
    </source>
</evidence>
<feature type="compositionally biased region" description="Basic and acidic residues" evidence="1">
    <location>
        <begin position="98"/>
        <end position="107"/>
    </location>
</feature>
<proteinExistence type="predicted"/>
<feature type="compositionally biased region" description="Polar residues" evidence="1">
    <location>
        <begin position="1"/>
        <end position="28"/>
    </location>
</feature>
<reference evidence="2 3" key="1">
    <citation type="submission" date="2019-07" db="EMBL/GenBank/DDBJ databases">
        <title>Draft genome assembly of a fouling barnacle, Amphibalanus amphitrite (Darwin, 1854): The first reference genome for Thecostraca.</title>
        <authorList>
            <person name="Kim W."/>
        </authorList>
    </citation>
    <scope>NUCLEOTIDE SEQUENCE [LARGE SCALE GENOMIC DNA]</scope>
    <source>
        <strain evidence="2">SNU_AA5</strain>
        <tissue evidence="2">Soma without cirri and trophi</tissue>
    </source>
</reference>
<dbReference type="Proteomes" id="UP000440578">
    <property type="component" value="Unassembled WGS sequence"/>
</dbReference>
<feature type="region of interest" description="Disordered" evidence="1">
    <location>
        <begin position="1"/>
        <end position="109"/>
    </location>
</feature>
<evidence type="ECO:0000313" key="2">
    <source>
        <dbReference type="EMBL" id="KAF0293029.1"/>
    </source>
</evidence>
<feature type="compositionally biased region" description="Basic and acidic residues" evidence="1">
    <location>
        <begin position="62"/>
        <end position="81"/>
    </location>
</feature>
<gene>
    <name evidence="2" type="ORF">FJT64_000962</name>
</gene>
<comment type="caution">
    <text evidence="2">The sequence shown here is derived from an EMBL/GenBank/DDBJ whole genome shotgun (WGS) entry which is preliminary data.</text>
</comment>
<keyword evidence="3" id="KW-1185">Reference proteome</keyword>
<name>A0A6A4VIT7_AMPAM</name>
<dbReference type="AlphaFoldDB" id="A0A6A4VIT7"/>
<dbReference type="OrthoDB" id="6401398at2759"/>
<dbReference type="EMBL" id="VIIS01001775">
    <property type="protein sequence ID" value="KAF0293029.1"/>
    <property type="molecule type" value="Genomic_DNA"/>
</dbReference>
<sequence>MNANATGLTNTRLNQFNRRHQFSSSAPADTSRAVSRFSPHRPGRFDLAAAAATASPEQQRSAAEETRRQLESRRTFERELAESGVTVRPGSPEAAQASERRPDDKSADLGNKALAQILYLQSLLGRSGRR</sequence>
<protein>
    <submittedName>
        <fullName evidence="2">Uncharacterized protein</fullName>
    </submittedName>
</protein>
<organism evidence="2 3">
    <name type="scientific">Amphibalanus amphitrite</name>
    <name type="common">Striped barnacle</name>
    <name type="synonym">Balanus amphitrite</name>
    <dbReference type="NCBI Taxonomy" id="1232801"/>
    <lineage>
        <taxon>Eukaryota</taxon>
        <taxon>Metazoa</taxon>
        <taxon>Ecdysozoa</taxon>
        <taxon>Arthropoda</taxon>
        <taxon>Crustacea</taxon>
        <taxon>Multicrustacea</taxon>
        <taxon>Cirripedia</taxon>
        <taxon>Thoracica</taxon>
        <taxon>Thoracicalcarea</taxon>
        <taxon>Balanomorpha</taxon>
        <taxon>Balanoidea</taxon>
        <taxon>Balanidae</taxon>
        <taxon>Amphibalaninae</taxon>
        <taxon>Amphibalanus</taxon>
    </lineage>
</organism>
<accession>A0A6A4VIT7</accession>